<dbReference type="Proteomes" id="UP000324800">
    <property type="component" value="Unassembled WGS sequence"/>
</dbReference>
<name>A0A5J4UXI6_9EUKA</name>
<dbReference type="EMBL" id="SNRW01011628">
    <property type="protein sequence ID" value="KAA6374900.1"/>
    <property type="molecule type" value="Genomic_DNA"/>
</dbReference>
<evidence type="ECO:0000313" key="2">
    <source>
        <dbReference type="Proteomes" id="UP000324800"/>
    </source>
</evidence>
<feature type="non-terminal residue" evidence="1">
    <location>
        <position position="159"/>
    </location>
</feature>
<dbReference type="AlphaFoldDB" id="A0A5J4UXI6"/>
<reference evidence="1 2" key="1">
    <citation type="submission" date="2019-03" db="EMBL/GenBank/DDBJ databases">
        <title>Single cell metagenomics reveals metabolic interactions within the superorganism composed of flagellate Streblomastix strix and complex community of Bacteroidetes bacteria on its surface.</title>
        <authorList>
            <person name="Treitli S.C."/>
            <person name="Kolisko M."/>
            <person name="Husnik F."/>
            <person name="Keeling P."/>
            <person name="Hampl V."/>
        </authorList>
    </citation>
    <scope>NUCLEOTIDE SEQUENCE [LARGE SCALE GENOMIC DNA]</scope>
    <source>
        <strain evidence="1">ST1C</strain>
    </source>
</reference>
<comment type="caution">
    <text evidence="1">The sequence shown here is derived from an EMBL/GenBank/DDBJ whole genome shotgun (WGS) entry which is preliminary data.</text>
</comment>
<evidence type="ECO:0000313" key="1">
    <source>
        <dbReference type="EMBL" id="KAA6374900.1"/>
    </source>
</evidence>
<sequence length="159" mass="17589">MSKNSIKLEPSELGLFVNFDPQKLTARTPVTTKVDQLESEDEAEKFLQSEQQPKLQDIERQLTPRQAAGERTQMLMAKGLEAMTGVQASEIDFLATEILDEKNGEARTRRSARREAQPNLQNFAERISTGVIQIPGISCSTFNAGGKIVDYGIAVFLCA</sequence>
<protein>
    <submittedName>
        <fullName evidence="1">Uncharacterized protein</fullName>
    </submittedName>
</protein>
<gene>
    <name evidence="1" type="ORF">EZS28_029572</name>
</gene>
<organism evidence="1 2">
    <name type="scientific">Streblomastix strix</name>
    <dbReference type="NCBI Taxonomy" id="222440"/>
    <lineage>
        <taxon>Eukaryota</taxon>
        <taxon>Metamonada</taxon>
        <taxon>Preaxostyla</taxon>
        <taxon>Oxymonadida</taxon>
        <taxon>Streblomastigidae</taxon>
        <taxon>Streblomastix</taxon>
    </lineage>
</organism>
<proteinExistence type="predicted"/>
<accession>A0A5J4UXI6</accession>